<gene>
    <name evidence="1" type="ORF">ABS766_06205</name>
</gene>
<accession>A0ABW8YXX9</accession>
<dbReference type="Proteomes" id="UP001629156">
    <property type="component" value="Unassembled WGS sequence"/>
</dbReference>
<dbReference type="RefSeq" id="WP_408084255.1">
    <property type="nucleotide sequence ID" value="NZ_JBELPZ010000004.1"/>
</dbReference>
<protein>
    <submittedName>
        <fullName evidence="1">STAS/SEC14 domain-containing protein</fullName>
    </submittedName>
</protein>
<dbReference type="EMBL" id="JBELPZ010000004">
    <property type="protein sequence ID" value="MFL9844006.1"/>
    <property type="molecule type" value="Genomic_DNA"/>
</dbReference>
<dbReference type="SUPFAM" id="SSF52091">
    <property type="entry name" value="SpoIIaa-like"/>
    <property type="match status" value="1"/>
</dbReference>
<dbReference type="Gene3D" id="3.40.50.10600">
    <property type="entry name" value="SpoIIaa-like domains"/>
    <property type="match status" value="1"/>
</dbReference>
<dbReference type="InterPro" id="IPR038396">
    <property type="entry name" value="SpoIIAA-like_sf"/>
</dbReference>
<sequence length="126" mass="14401">MIVQIPDLPANLVGFRSDGEVTSEDFEIVKVQVNNFVKKEGKLNYLLLLDNSPADFTLGAWLQDALLGITHITKWNRAAIISDLKVVKNFTDVFSKLMPGEFRCYPEEQYEKAVDWASERIDDETY</sequence>
<evidence type="ECO:0000313" key="1">
    <source>
        <dbReference type="EMBL" id="MFL9844006.1"/>
    </source>
</evidence>
<keyword evidence="2" id="KW-1185">Reference proteome</keyword>
<proteinExistence type="predicted"/>
<organism evidence="1 2">
    <name type="scientific">Flavobacterium rhizosphaerae</name>
    <dbReference type="NCBI Taxonomy" id="3163298"/>
    <lineage>
        <taxon>Bacteria</taxon>
        <taxon>Pseudomonadati</taxon>
        <taxon>Bacteroidota</taxon>
        <taxon>Flavobacteriia</taxon>
        <taxon>Flavobacteriales</taxon>
        <taxon>Flavobacteriaceae</taxon>
        <taxon>Flavobacterium</taxon>
    </lineage>
</organism>
<reference evidence="1 2" key="1">
    <citation type="submission" date="2024-06" db="EMBL/GenBank/DDBJ databases">
        <authorList>
            <person name="Kaempfer P."/>
            <person name="Viver T."/>
        </authorList>
    </citation>
    <scope>NUCLEOTIDE SEQUENCE [LARGE SCALE GENOMIC DNA]</scope>
    <source>
        <strain evidence="1 2">ST-119</strain>
    </source>
</reference>
<dbReference type="InterPro" id="IPR021866">
    <property type="entry name" value="SpoIIAA-like"/>
</dbReference>
<dbReference type="Pfam" id="PF11964">
    <property type="entry name" value="SpoIIAA-like"/>
    <property type="match status" value="1"/>
</dbReference>
<comment type="caution">
    <text evidence="1">The sequence shown here is derived from an EMBL/GenBank/DDBJ whole genome shotgun (WGS) entry which is preliminary data.</text>
</comment>
<dbReference type="InterPro" id="IPR036513">
    <property type="entry name" value="STAS_dom_sf"/>
</dbReference>
<name>A0ABW8YXX9_9FLAO</name>
<evidence type="ECO:0000313" key="2">
    <source>
        <dbReference type="Proteomes" id="UP001629156"/>
    </source>
</evidence>